<keyword evidence="3" id="KW-0238">DNA-binding</keyword>
<dbReference type="InterPro" id="IPR016032">
    <property type="entry name" value="Sig_transdc_resp-reg_C-effctor"/>
</dbReference>
<dbReference type="PROSITE" id="PS50110">
    <property type="entry name" value="RESPONSE_REGULATORY"/>
    <property type="match status" value="1"/>
</dbReference>
<dbReference type="InterPro" id="IPR000792">
    <property type="entry name" value="Tscrpt_reg_LuxR_C"/>
</dbReference>
<dbReference type="PANTHER" id="PTHR43214:SF41">
    <property type="entry name" value="NITRATE_NITRITE RESPONSE REGULATOR PROTEIN NARP"/>
    <property type="match status" value="1"/>
</dbReference>
<feature type="domain" description="Response regulatory" evidence="7">
    <location>
        <begin position="2"/>
        <end position="118"/>
    </location>
</feature>
<dbReference type="InterPro" id="IPR039420">
    <property type="entry name" value="WalR-like"/>
</dbReference>
<dbReference type="InterPro" id="IPR001789">
    <property type="entry name" value="Sig_transdc_resp-reg_receiver"/>
</dbReference>
<dbReference type="EMBL" id="JAQOUE010000001">
    <property type="protein sequence ID" value="MDT7042230.1"/>
    <property type="molecule type" value="Genomic_DNA"/>
</dbReference>
<gene>
    <name evidence="8" type="ORF">PPG34_07690</name>
</gene>
<evidence type="ECO:0000256" key="1">
    <source>
        <dbReference type="ARBA" id="ARBA00022553"/>
    </source>
</evidence>
<evidence type="ECO:0000259" key="6">
    <source>
        <dbReference type="PROSITE" id="PS50043"/>
    </source>
</evidence>
<dbReference type="InterPro" id="IPR058245">
    <property type="entry name" value="NreC/VraR/RcsB-like_REC"/>
</dbReference>
<name>A0ABU3K788_9BACT</name>
<evidence type="ECO:0000256" key="4">
    <source>
        <dbReference type="ARBA" id="ARBA00023163"/>
    </source>
</evidence>
<keyword evidence="4" id="KW-0804">Transcription</keyword>
<evidence type="ECO:0000259" key="7">
    <source>
        <dbReference type="PROSITE" id="PS50110"/>
    </source>
</evidence>
<sequence>MKFLIVDDHAIVRRGIKEILEQDFPGSSVVEVKSGSEACLLIDQGEYEIVILDINLPDKNGMDVLKEIKLKRASVPVIILSLYSEEQYALRAIKAGASSYLTKESAPEELVRAIQKVLQGGKYVSASVGEKLADNLAGEVSDTPHDRLSDRELEVLRLIGKGMQAGEIAEQLCLSVKTISTYRARILEKLNLRTTPELIRYVIDHHLEK</sequence>
<protein>
    <submittedName>
        <fullName evidence="8">Response regulator transcription factor</fullName>
    </submittedName>
</protein>
<proteinExistence type="predicted"/>
<organism evidence="8 9">
    <name type="scientific">Candidatus Nitronereus thalassa</name>
    <dbReference type="NCBI Taxonomy" id="3020898"/>
    <lineage>
        <taxon>Bacteria</taxon>
        <taxon>Pseudomonadati</taxon>
        <taxon>Nitrospirota</taxon>
        <taxon>Nitrospiria</taxon>
        <taxon>Nitrospirales</taxon>
        <taxon>Nitrospiraceae</taxon>
        <taxon>Candidatus Nitronereus</taxon>
    </lineage>
</organism>
<evidence type="ECO:0000256" key="5">
    <source>
        <dbReference type="PROSITE-ProRule" id="PRU00169"/>
    </source>
</evidence>
<dbReference type="PRINTS" id="PR00038">
    <property type="entry name" value="HTHLUXR"/>
</dbReference>
<evidence type="ECO:0000313" key="8">
    <source>
        <dbReference type="EMBL" id="MDT7042230.1"/>
    </source>
</evidence>
<dbReference type="Gene3D" id="3.40.50.2300">
    <property type="match status" value="1"/>
</dbReference>
<evidence type="ECO:0000256" key="2">
    <source>
        <dbReference type="ARBA" id="ARBA00023015"/>
    </source>
</evidence>
<keyword evidence="2" id="KW-0805">Transcription regulation</keyword>
<dbReference type="InterPro" id="IPR011006">
    <property type="entry name" value="CheY-like_superfamily"/>
</dbReference>
<comment type="caution">
    <text evidence="8">The sequence shown here is derived from an EMBL/GenBank/DDBJ whole genome shotgun (WGS) entry which is preliminary data.</text>
</comment>
<keyword evidence="1 5" id="KW-0597">Phosphoprotein</keyword>
<evidence type="ECO:0000313" key="9">
    <source>
        <dbReference type="Proteomes" id="UP001250932"/>
    </source>
</evidence>
<reference evidence="8 9" key="1">
    <citation type="journal article" date="2023" name="ISME J.">
        <title>Cultivation and genomic characterization of novel and ubiquitous marine nitrite-oxidizing bacteria from the Nitrospirales.</title>
        <authorList>
            <person name="Mueller A.J."/>
            <person name="Daebeler A."/>
            <person name="Herbold C.W."/>
            <person name="Kirkegaard R.H."/>
            <person name="Daims H."/>
        </authorList>
    </citation>
    <scope>NUCLEOTIDE SEQUENCE [LARGE SCALE GENOMIC DNA]</scope>
    <source>
        <strain evidence="8 9">EB</strain>
    </source>
</reference>
<evidence type="ECO:0000256" key="3">
    <source>
        <dbReference type="ARBA" id="ARBA00023125"/>
    </source>
</evidence>
<dbReference type="PANTHER" id="PTHR43214">
    <property type="entry name" value="TWO-COMPONENT RESPONSE REGULATOR"/>
    <property type="match status" value="1"/>
</dbReference>
<dbReference type="SUPFAM" id="SSF46894">
    <property type="entry name" value="C-terminal effector domain of the bipartite response regulators"/>
    <property type="match status" value="1"/>
</dbReference>
<dbReference type="SUPFAM" id="SSF52172">
    <property type="entry name" value="CheY-like"/>
    <property type="match status" value="1"/>
</dbReference>
<dbReference type="SMART" id="SM00448">
    <property type="entry name" value="REC"/>
    <property type="match status" value="1"/>
</dbReference>
<dbReference type="PROSITE" id="PS00622">
    <property type="entry name" value="HTH_LUXR_1"/>
    <property type="match status" value="1"/>
</dbReference>
<feature type="modified residue" description="4-aspartylphosphate" evidence="5">
    <location>
        <position position="53"/>
    </location>
</feature>
<dbReference type="CDD" id="cd17535">
    <property type="entry name" value="REC_NarL-like"/>
    <property type="match status" value="1"/>
</dbReference>
<dbReference type="PROSITE" id="PS50043">
    <property type="entry name" value="HTH_LUXR_2"/>
    <property type="match status" value="1"/>
</dbReference>
<dbReference type="SMART" id="SM00421">
    <property type="entry name" value="HTH_LUXR"/>
    <property type="match status" value="1"/>
</dbReference>
<dbReference type="CDD" id="cd06170">
    <property type="entry name" value="LuxR_C_like"/>
    <property type="match status" value="1"/>
</dbReference>
<dbReference type="Proteomes" id="UP001250932">
    <property type="component" value="Unassembled WGS sequence"/>
</dbReference>
<dbReference type="Pfam" id="PF00196">
    <property type="entry name" value="GerE"/>
    <property type="match status" value="1"/>
</dbReference>
<keyword evidence="9" id="KW-1185">Reference proteome</keyword>
<dbReference type="RefSeq" id="WP_313832605.1">
    <property type="nucleotide sequence ID" value="NZ_JAQOUE010000001.1"/>
</dbReference>
<dbReference type="Pfam" id="PF00072">
    <property type="entry name" value="Response_reg"/>
    <property type="match status" value="1"/>
</dbReference>
<feature type="domain" description="HTH luxR-type" evidence="6">
    <location>
        <begin position="141"/>
        <end position="206"/>
    </location>
</feature>
<accession>A0ABU3K788</accession>